<keyword evidence="1" id="KW-0677">Repeat</keyword>
<proteinExistence type="predicted"/>
<dbReference type="PANTHER" id="PTHR47926">
    <property type="entry name" value="PENTATRICOPEPTIDE REPEAT-CONTAINING PROTEIN"/>
    <property type="match status" value="1"/>
</dbReference>
<gene>
    <name evidence="4" type="ORF">A4U43_C07F10010</name>
</gene>
<dbReference type="GO" id="GO:0099402">
    <property type="term" value="P:plant organ development"/>
    <property type="evidence" value="ECO:0007669"/>
    <property type="project" value="UniProtKB-ARBA"/>
</dbReference>
<dbReference type="OMA" id="CWECHIM"/>
<evidence type="ECO:0000259" key="3">
    <source>
        <dbReference type="Pfam" id="PF14432"/>
    </source>
</evidence>
<evidence type="ECO:0000256" key="1">
    <source>
        <dbReference type="ARBA" id="ARBA00022737"/>
    </source>
</evidence>
<dbReference type="InterPro" id="IPR011990">
    <property type="entry name" value="TPR-like_helical_dom_sf"/>
</dbReference>
<evidence type="ECO:0000313" key="4">
    <source>
        <dbReference type="EMBL" id="ONK62966.1"/>
    </source>
</evidence>
<dbReference type="InterPro" id="IPR046960">
    <property type="entry name" value="PPR_At4g14850-like_plant"/>
</dbReference>
<feature type="repeat" description="PPR" evidence="2">
    <location>
        <begin position="351"/>
        <end position="385"/>
    </location>
</feature>
<reference evidence="5" key="1">
    <citation type="journal article" date="2017" name="Nat. Commun.">
        <title>The asparagus genome sheds light on the origin and evolution of a young Y chromosome.</title>
        <authorList>
            <person name="Harkess A."/>
            <person name="Zhou J."/>
            <person name="Xu C."/>
            <person name="Bowers J.E."/>
            <person name="Van der Hulst R."/>
            <person name="Ayyampalayam S."/>
            <person name="Mercati F."/>
            <person name="Riccardi P."/>
            <person name="McKain M.R."/>
            <person name="Kakrana A."/>
            <person name="Tang H."/>
            <person name="Ray J."/>
            <person name="Groenendijk J."/>
            <person name="Arikit S."/>
            <person name="Mathioni S.M."/>
            <person name="Nakano M."/>
            <person name="Shan H."/>
            <person name="Telgmann-Rauber A."/>
            <person name="Kanno A."/>
            <person name="Yue Z."/>
            <person name="Chen H."/>
            <person name="Li W."/>
            <person name="Chen Y."/>
            <person name="Xu X."/>
            <person name="Zhang Y."/>
            <person name="Luo S."/>
            <person name="Chen H."/>
            <person name="Gao J."/>
            <person name="Mao Z."/>
            <person name="Pires J.C."/>
            <person name="Luo M."/>
            <person name="Kudrna D."/>
            <person name="Wing R.A."/>
            <person name="Meyers B.C."/>
            <person name="Yi K."/>
            <person name="Kong H."/>
            <person name="Lavrijsen P."/>
            <person name="Sunseri F."/>
            <person name="Falavigna A."/>
            <person name="Ye Y."/>
            <person name="Leebens-Mack J.H."/>
            <person name="Chen G."/>
        </authorList>
    </citation>
    <scope>NUCLEOTIDE SEQUENCE [LARGE SCALE GENOMIC DNA]</scope>
    <source>
        <strain evidence="5">cv. DH0086</strain>
    </source>
</reference>
<name>A0A5P1EAP5_ASPOF</name>
<dbReference type="Gramene" id="ONK62966">
    <property type="protein sequence ID" value="ONK62966"/>
    <property type="gene ID" value="A4U43_C07F10010"/>
</dbReference>
<sequence length="741" mass="83869">MITCSEVRGIIFSDNLLGLCYRHAFFTKARELFDRMPIRSIGTLNTVMDGYSQVGFAARDLNMCNQAKNGRFRLDRFDYAGALNVCAQTGDLRNGRVVHGLVVVSGLARRAYLTSCLIDLYSKCGNIDEARYVFDRAVELDDVSWNSLFSAYVNIGWPEVATDVLVWMHRNGVSLNGVALHQVLRAVYLGFDDSEQARRLLHGCIIKVGLDLGFFVGSAMYYIFAKNGGLDEVLEVFDCLYNPSLVVFNAMIRGFSQLGTETCTKVQGVALRLYVEMMRIKMKPSNLTYKSVLEACIFNREFEFGEQIHAHTIKNKLEEDKFIASALIMMYSRCGLVEESLKCFESTPIKGTVTWGSMIQGYIQNEHLEKAMHLFRDYLRLGIKPCQNIISSLMVGSGNLGAVRVGEQIHANSVKSGLDQSTLSCNSQMFFYSNIGDIDVSVQIFEGIATTDVVSWSLMILSHALHGRAKDSLLLFEKMKEFKVSPKETTFLALLTACSHGGLIHEGFRYLESMKMEYGLQPNADHYAHIVDLLGRDAQFSEAEEFILTSNYNNDPTMWSALLNSCHFHGDKEWSIRAAEKLMELDPLSSTAYMLLYRIYSEMGKMSLAMRIRGRMRERGVNKETDVSCIEIGASVHSFVDGDDSHPKPDMIFEKLEGMLVKIKKRESLMRSHGEILAVAFGVISLPEYVPIRVMKNRRMCWECHIMLKLFSKSERRKIIVRDQTRIHCFDQGSCSCGDYW</sequence>
<organism evidence="4 5">
    <name type="scientific">Asparagus officinalis</name>
    <name type="common">Garden asparagus</name>
    <dbReference type="NCBI Taxonomy" id="4686"/>
    <lineage>
        <taxon>Eukaryota</taxon>
        <taxon>Viridiplantae</taxon>
        <taxon>Streptophyta</taxon>
        <taxon>Embryophyta</taxon>
        <taxon>Tracheophyta</taxon>
        <taxon>Spermatophyta</taxon>
        <taxon>Magnoliopsida</taxon>
        <taxon>Liliopsida</taxon>
        <taxon>Asparagales</taxon>
        <taxon>Asparagaceae</taxon>
        <taxon>Asparagoideae</taxon>
        <taxon>Asparagus</taxon>
    </lineage>
</organism>
<protein>
    <recommendedName>
        <fullName evidence="3">DYW domain-containing protein</fullName>
    </recommendedName>
</protein>
<dbReference type="Pfam" id="PF14432">
    <property type="entry name" value="DYW_deaminase"/>
    <property type="match status" value="1"/>
</dbReference>
<dbReference type="GO" id="GO:1900864">
    <property type="term" value="P:mitochondrial RNA modification"/>
    <property type="evidence" value="ECO:0007669"/>
    <property type="project" value="EnsemblPlants"/>
</dbReference>
<evidence type="ECO:0000256" key="2">
    <source>
        <dbReference type="PROSITE-ProRule" id="PRU00708"/>
    </source>
</evidence>
<dbReference type="PANTHER" id="PTHR47926:SF399">
    <property type="entry name" value="(WILD MALAYSIAN BANANA) HYPOTHETICAL PROTEIN"/>
    <property type="match status" value="1"/>
</dbReference>
<keyword evidence="5" id="KW-1185">Reference proteome</keyword>
<dbReference type="InterPro" id="IPR002885">
    <property type="entry name" value="PPR_rpt"/>
</dbReference>
<dbReference type="Pfam" id="PF20431">
    <property type="entry name" value="E_motif"/>
    <property type="match status" value="1"/>
</dbReference>
<dbReference type="InterPro" id="IPR032867">
    <property type="entry name" value="DYW_dom"/>
</dbReference>
<feature type="domain" description="DYW" evidence="3">
    <location>
        <begin position="664"/>
        <end position="741"/>
    </location>
</feature>
<dbReference type="OrthoDB" id="1860728at2759"/>
<dbReference type="PROSITE" id="PS51375">
    <property type="entry name" value="PPR"/>
    <property type="match status" value="3"/>
</dbReference>
<dbReference type="GO" id="GO:0008270">
    <property type="term" value="F:zinc ion binding"/>
    <property type="evidence" value="ECO:0007669"/>
    <property type="project" value="InterPro"/>
</dbReference>
<dbReference type="Pfam" id="PF01535">
    <property type="entry name" value="PPR"/>
    <property type="match status" value="6"/>
</dbReference>
<dbReference type="SUPFAM" id="SSF48452">
    <property type="entry name" value="TPR-like"/>
    <property type="match status" value="1"/>
</dbReference>
<dbReference type="FunFam" id="1.25.40.10:FF:000285">
    <property type="entry name" value="Pentatricopeptide repeat-containing protein, chloroplastic"/>
    <property type="match status" value="1"/>
</dbReference>
<dbReference type="GO" id="GO:0003723">
    <property type="term" value="F:RNA binding"/>
    <property type="evidence" value="ECO:0007669"/>
    <property type="project" value="InterPro"/>
</dbReference>
<dbReference type="Proteomes" id="UP000243459">
    <property type="component" value="Chromosome 7"/>
</dbReference>
<dbReference type="EMBL" id="CM007387">
    <property type="protein sequence ID" value="ONK62966.1"/>
    <property type="molecule type" value="Genomic_DNA"/>
</dbReference>
<evidence type="ECO:0000313" key="5">
    <source>
        <dbReference type="Proteomes" id="UP000243459"/>
    </source>
</evidence>
<accession>A0A5P1EAP5</accession>
<dbReference type="Gene3D" id="1.25.40.10">
    <property type="entry name" value="Tetratricopeptide repeat domain"/>
    <property type="match status" value="3"/>
</dbReference>
<feature type="repeat" description="PPR" evidence="2">
    <location>
        <begin position="141"/>
        <end position="175"/>
    </location>
</feature>
<feature type="repeat" description="PPR" evidence="2">
    <location>
        <begin position="452"/>
        <end position="486"/>
    </location>
</feature>
<dbReference type="AlphaFoldDB" id="A0A5P1EAP5"/>
<dbReference type="GO" id="GO:0005739">
    <property type="term" value="C:mitochondrion"/>
    <property type="evidence" value="ECO:0007669"/>
    <property type="project" value="GOC"/>
</dbReference>
<dbReference type="FunFam" id="1.25.40.10:FF:000158">
    <property type="entry name" value="pentatricopeptide repeat-containing protein At2g33680"/>
    <property type="match status" value="1"/>
</dbReference>
<dbReference type="NCBIfam" id="TIGR00756">
    <property type="entry name" value="PPR"/>
    <property type="match status" value="2"/>
</dbReference>
<dbReference type="InterPro" id="IPR046848">
    <property type="entry name" value="E_motif"/>
</dbReference>